<comment type="caution">
    <text evidence="3">The sequence shown here is derived from an EMBL/GenBank/DDBJ whole genome shotgun (WGS) entry which is preliminary data.</text>
</comment>
<reference evidence="3" key="1">
    <citation type="submission" date="2020-05" db="EMBL/GenBank/DDBJ databases">
        <title>WGS assembly of Panicum virgatum.</title>
        <authorList>
            <person name="Lovell J.T."/>
            <person name="Jenkins J."/>
            <person name="Shu S."/>
            <person name="Juenger T.E."/>
            <person name="Schmutz J."/>
        </authorList>
    </citation>
    <scope>NUCLEOTIDE SEQUENCE</scope>
    <source>
        <strain evidence="3">AP13</strain>
    </source>
</reference>
<feature type="chain" id="PRO_5035843369" evidence="2">
    <location>
        <begin position="18"/>
        <end position="56"/>
    </location>
</feature>
<evidence type="ECO:0000256" key="1">
    <source>
        <dbReference type="SAM" id="MobiDB-lite"/>
    </source>
</evidence>
<gene>
    <name evidence="3" type="ORF">PVAP13_3NG313000</name>
</gene>
<evidence type="ECO:0000313" key="4">
    <source>
        <dbReference type="Proteomes" id="UP000823388"/>
    </source>
</evidence>
<protein>
    <submittedName>
        <fullName evidence="3">Uncharacterized protein</fullName>
    </submittedName>
</protein>
<sequence>MLPSLCHLILDTCILVGAPIVPTSESCREQQDTRITSKGRDTLTESSAGLHQSSVV</sequence>
<keyword evidence="2" id="KW-0732">Signal</keyword>
<feature type="signal peptide" evidence="2">
    <location>
        <begin position="1"/>
        <end position="17"/>
    </location>
</feature>
<dbReference type="EMBL" id="CM029042">
    <property type="protein sequence ID" value="KAG2621694.1"/>
    <property type="molecule type" value="Genomic_DNA"/>
</dbReference>
<name>A0A8T0ULF3_PANVG</name>
<evidence type="ECO:0000313" key="3">
    <source>
        <dbReference type="EMBL" id="KAG2621694.1"/>
    </source>
</evidence>
<evidence type="ECO:0000256" key="2">
    <source>
        <dbReference type="SAM" id="SignalP"/>
    </source>
</evidence>
<keyword evidence="4" id="KW-1185">Reference proteome</keyword>
<dbReference type="AlphaFoldDB" id="A0A8T0ULF3"/>
<proteinExistence type="predicted"/>
<organism evidence="3 4">
    <name type="scientific">Panicum virgatum</name>
    <name type="common">Blackwell switchgrass</name>
    <dbReference type="NCBI Taxonomy" id="38727"/>
    <lineage>
        <taxon>Eukaryota</taxon>
        <taxon>Viridiplantae</taxon>
        <taxon>Streptophyta</taxon>
        <taxon>Embryophyta</taxon>
        <taxon>Tracheophyta</taxon>
        <taxon>Spermatophyta</taxon>
        <taxon>Magnoliopsida</taxon>
        <taxon>Liliopsida</taxon>
        <taxon>Poales</taxon>
        <taxon>Poaceae</taxon>
        <taxon>PACMAD clade</taxon>
        <taxon>Panicoideae</taxon>
        <taxon>Panicodae</taxon>
        <taxon>Paniceae</taxon>
        <taxon>Panicinae</taxon>
        <taxon>Panicum</taxon>
        <taxon>Panicum sect. Hiantes</taxon>
    </lineage>
</organism>
<dbReference type="Proteomes" id="UP000823388">
    <property type="component" value="Chromosome 3N"/>
</dbReference>
<feature type="compositionally biased region" description="Polar residues" evidence="1">
    <location>
        <begin position="44"/>
        <end position="56"/>
    </location>
</feature>
<accession>A0A8T0ULF3</accession>
<feature type="region of interest" description="Disordered" evidence="1">
    <location>
        <begin position="26"/>
        <end position="56"/>
    </location>
</feature>